<feature type="transmembrane region" description="Helical" evidence="6">
    <location>
        <begin position="12"/>
        <end position="35"/>
    </location>
</feature>
<dbReference type="PANTHER" id="PTHR23519:SF1">
    <property type="entry name" value="AUTOPHAGY-RELATED PROTEIN 22"/>
    <property type="match status" value="1"/>
</dbReference>
<evidence type="ECO:0000259" key="7">
    <source>
        <dbReference type="PROSITE" id="PS50850"/>
    </source>
</evidence>
<dbReference type="Pfam" id="PF11700">
    <property type="entry name" value="ATG22"/>
    <property type="match status" value="1"/>
</dbReference>
<comment type="subcellular location">
    <subcellularLocation>
        <location evidence="1">Cell membrane</location>
        <topology evidence="1">Multi-pass membrane protein</topology>
    </subcellularLocation>
</comment>
<keyword evidence="5 6" id="KW-0472">Membrane</keyword>
<dbReference type="PROSITE" id="PS50850">
    <property type="entry name" value="MFS"/>
    <property type="match status" value="1"/>
</dbReference>
<dbReference type="PANTHER" id="PTHR23519">
    <property type="entry name" value="AUTOPHAGY-RELATED PROTEIN 22"/>
    <property type="match status" value="1"/>
</dbReference>
<dbReference type="InterPro" id="IPR020846">
    <property type="entry name" value="MFS_dom"/>
</dbReference>
<keyword evidence="2" id="KW-0813">Transport</keyword>
<feature type="transmembrane region" description="Helical" evidence="6">
    <location>
        <begin position="361"/>
        <end position="386"/>
    </location>
</feature>
<feature type="transmembrane region" description="Helical" evidence="6">
    <location>
        <begin position="182"/>
        <end position="202"/>
    </location>
</feature>
<keyword evidence="4 6" id="KW-1133">Transmembrane helix</keyword>
<keyword evidence="3 6" id="KW-0812">Transmembrane</keyword>
<dbReference type="GO" id="GO:0022857">
    <property type="term" value="F:transmembrane transporter activity"/>
    <property type="evidence" value="ECO:0007669"/>
    <property type="project" value="InterPro"/>
</dbReference>
<organism evidence="8 9">
    <name type="scientific">Marinilactibacillus psychrotolerans 42ea</name>
    <dbReference type="NCBI Taxonomy" id="1255609"/>
    <lineage>
        <taxon>Bacteria</taxon>
        <taxon>Bacillati</taxon>
        <taxon>Bacillota</taxon>
        <taxon>Bacilli</taxon>
        <taxon>Lactobacillales</taxon>
        <taxon>Carnobacteriaceae</taxon>
        <taxon>Marinilactibacillus</taxon>
    </lineage>
</organism>
<evidence type="ECO:0000256" key="2">
    <source>
        <dbReference type="ARBA" id="ARBA00022448"/>
    </source>
</evidence>
<evidence type="ECO:0000313" key="9">
    <source>
        <dbReference type="Proteomes" id="UP000195611"/>
    </source>
</evidence>
<gene>
    <name evidence="8" type="ORF">FM115_07015</name>
</gene>
<dbReference type="SUPFAM" id="SSF103473">
    <property type="entry name" value="MFS general substrate transporter"/>
    <property type="match status" value="1"/>
</dbReference>
<feature type="transmembrane region" description="Helical" evidence="6">
    <location>
        <begin position="303"/>
        <end position="321"/>
    </location>
</feature>
<dbReference type="InterPro" id="IPR050495">
    <property type="entry name" value="ATG22/LtaA_families"/>
</dbReference>
<feature type="transmembrane region" description="Helical" evidence="6">
    <location>
        <begin position="237"/>
        <end position="261"/>
    </location>
</feature>
<evidence type="ECO:0000256" key="3">
    <source>
        <dbReference type="ARBA" id="ARBA00022692"/>
    </source>
</evidence>
<proteinExistence type="predicted"/>
<accession>A0A1R4JVY3</accession>
<dbReference type="Gene3D" id="1.20.1250.20">
    <property type="entry name" value="MFS general substrate transporter like domains"/>
    <property type="match status" value="1"/>
</dbReference>
<dbReference type="AlphaFoldDB" id="A0A1R4JVY3"/>
<sequence>MKISYTKAEHSWMFYDWAGSAFSIIVTTAVFPIYYSSAAELSGVSDANSTAYLGYTISIFTFIVALLSPLLGTMADIKGFKKRFFLTFFSLGILGTLSLALVPHSSWILLLIGYAIASIGMSGANVFYDGFLVDITEPSRMNRVSSRGFSLGYIGSSIPFIMSIGLILLAQNELIPVSTVNATRLAFLLTALWWGLFSLPMIRNVEQIHGVPRRPQLVKSSFKRLLSTFQQLKHYRAAFTFLIAYMFYIDGVGTIISMSTAYGKDLGLASTDLLVVLFAVQVVAAPFAILYGRLADRFPGKTMIYVAIIVYIGVCTYAFFMNTLIDFWILAMLIATSQGGIQALSRAYFGRIIPKHKASEFFGLYDIFGRFASIIGPALVAVITQATGQSNYGVFSLIILFLIGFFVLTQVPESEIGSDTMQEVV</sequence>
<dbReference type="EMBL" id="FUKW01000094">
    <property type="protein sequence ID" value="SJN35995.1"/>
    <property type="molecule type" value="Genomic_DNA"/>
</dbReference>
<dbReference type="CDD" id="cd17482">
    <property type="entry name" value="MFS_YxiO_like"/>
    <property type="match status" value="1"/>
</dbReference>
<feature type="transmembrane region" description="Helical" evidence="6">
    <location>
        <begin position="84"/>
        <end position="102"/>
    </location>
</feature>
<dbReference type="GO" id="GO:0005886">
    <property type="term" value="C:plasma membrane"/>
    <property type="evidence" value="ECO:0007669"/>
    <property type="project" value="UniProtKB-SubCell"/>
</dbReference>
<feature type="transmembrane region" description="Helical" evidence="6">
    <location>
        <begin position="392"/>
        <end position="411"/>
    </location>
</feature>
<evidence type="ECO:0000256" key="5">
    <source>
        <dbReference type="ARBA" id="ARBA00023136"/>
    </source>
</evidence>
<dbReference type="Proteomes" id="UP000195611">
    <property type="component" value="Unassembled WGS sequence"/>
</dbReference>
<feature type="transmembrane region" description="Helical" evidence="6">
    <location>
        <begin position="55"/>
        <end position="72"/>
    </location>
</feature>
<dbReference type="InterPro" id="IPR024671">
    <property type="entry name" value="Atg22-like"/>
</dbReference>
<evidence type="ECO:0000256" key="1">
    <source>
        <dbReference type="ARBA" id="ARBA00004651"/>
    </source>
</evidence>
<feature type="transmembrane region" description="Helical" evidence="6">
    <location>
        <begin position="149"/>
        <end position="170"/>
    </location>
</feature>
<feature type="transmembrane region" description="Helical" evidence="6">
    <location>
        <begin position="108"/>
        <end position="128"/>
    </location>
</feature>
<dbReference type="RefSeq" id="WP_087058698.1">
    <property type="nucleotide sequence ID" value="NZ_FUKW01000094.1"/>
</dbReference>
<evidence type="ECO:0000313" key="8">
    <source>
        <dbReference type="EMBL" id="SJN35995.1"/>
    </source>
</evidence>
<protein>
    <submittedName>
        <fullName evidence="8">Membrane protein, putative</fullName>
    </submittedName>
</protein>
<feature type="domain" description="Major facilitator superfamily (MFS) profile" evidence="7">
    <location>
        <begin position="237"/>
        <end position="425"/>
    </location>
</feature>
<feature type="transmembrane region" description="Helical" evidence="6">
    <location>
        <begin position="273"/>
        <end position="291"/>
    </location>
</feature>
<evidence type="ECO:0000256" key="4">
    <source>
        <dbReference type="ARBA" id="ARBA00022989"/>
    </source>
</evidence>
<dbReference type="InterPro" id="IPR036259">
    <property type="entry name" value="MFS_trans_sf"/>
</dbReference>
<reference evidence="8 9" key="1">
    <citation type="submission" date="2017-02" db="EMBL/GenBank/DDBJ databases">
        <authorList>
            <person name="Peterson S.W."/>
        </authorList>
    </citation>
    <scope>NUCLEOTIDE SEQUENCE [LARGE SCALE GENOMIC DNA]</scope>
    <source>
        <strain evidence="8 9">42ea</strain>
    </source>
</reference>
<name>A0A1R4JVY3_9LACT</name>
<evidence type="ECO:0000256" key="6">
    <source>
        <dbReference type="SAM" id="Phobius"/>
    </source>
</evidence>